<dbReference type="InterPro" id="IPR009057">
    <property type="entry name" value="Homeodomain-like_sf"/>
</dbReference>
<accession>L0RC26</accession>
<evidence type="ECO:0000256" key="1">
    <source>
        <dbReference type="ARBA" id="ARBA00023015"/>
    </source>
</evidence>
<evidence type="ECO:0000259" key="4">
    <source>
        <dbReference type="PROSITE" id="PS01124"/>
    </source>
</evidence>
<dbReference type="SUPFAM" id="SSF46689">
    <property type="entry name" value="Homeodomain-like"/>
    <property type="match status" value="2"/>
</dbReference>
<evidence type="ECO:0000256" key="3">
    <source>
        <dbReference type="ARBA" id="ARBA00023163"/>
    </source>
</evidence>
<evidence type="ECO:0000256" key="2">
    <source>
        <dbReference type="ARBA" id="ARBA00023125"/>
    </source>
</evidence>
<dbReference type="Gene3D" id="1.10.10.60">
    <property type="entry name" value="Homeodomain-like"/>
    <property type="match status" value="2"/>
</dbReference>
<proteinExistence type="predicted"/>
<dbReference type="GO" id="GO:0003700">
    <property type="term" value="F:DNA-binding transcription factor activity"/>
    <property type="evidence" value="ECO:0007669"/>
    <property type="project" value="InterPro"/>
</dbReference>
<keyword evidence="1" id="KW-0805">Transcription regulation</keyword>
<sequence length="133" mass="15317">MPRSLTRLPSADTLSPYVLAAVDHILEHFSTIYSIEEVSGAIGCNYHTLRGRFRRETGLTMKKYLSLVRLEKSCELLQDPVIQVKEIAWKVGYNNESHFTQVFRQTFGRQPSIYRSILLSRRLATVFGEIHSE</sequence>
<dbReference type="PROSITE" id="PS01124">
    <property type="entry name" value="HTH_ARAC_FAMILY_2"/>
    <property type="match status" value="1"/>
</dbReference>
<reference evidence="5 6" key="1">
    <citation type="submission" date="2012-10" db="EMBL/GenBank/DDBJ databases">
        <authorList>
            <person name="Genoscope - CEA"/>
        </authorList>
    </citation>
    <scope>NUCLEOTIDE SEQUENCE [LARGE SCALE GENOMIC DNA]</scope>
    <source>
        <strain evidence="6">AM13 / DSM 14728</strain>
    </source>
</reference>
<keyword evidence="6" id="KW-1185">Reference proteome</keyword>
<feature type="domain" description="HTH araC/xylS-type" evidence="4">
    <location>
        <begin position="19"/>
        <end position="117"/>
    </location>
</feature>
<organism evidence="5 6">
    <name type="scientific">Maridesulfovibrio hydrothermalis AM13 = DSM 14728</name>
    <dbReference type="NCBI Taxonomy" id="1121451"/>
    <lineage>
        <taxon>Bacteria</taxon>
        <taxon>Pseudomonadati</taxon>
        <taxon>Thermodesulfobacteriota</taxon>
        <taxon>Desulfovibrionia</taxon>
        <taxon>Desulfovibrionales</taxon>
        <taxon>Desulfovibrionaceae</taxon>
        <taxon>Maridesulfovibrio</taxon>
    </lineage>
</organism>
<keyword evidence="3" id="KW-0804">Transcription</keyword>
<dbReference type="GO" id="GO:0043565">
    <property type="term" value="F:sequence-specific DNA binding"/>
    <property type="evidence" value="ECO:0007669"/>
    <property type="project" value="InterPro"/>
</dbReference>
<dbReference type="PRINTS" id="PR00032">
    <property type="entry name" value="HTHARAC"/>
</dbReference>
<dbReference type="PATRIC" id="fig|1121451.3.peg.1711"/>
<protein>
    <recommendedName>
        <fullName evidence="4">HTH araC/xylS-type domain-containing protein</fullName>
    </recommendedName>
</protein>
<dbReference type="PANTHER" id="PTHR43280">
    <property type="entry name" value="ARAC-FAMILY TRANSCRIPTIONAL REGULATOR"/>
    <property type="match status" value="1"/>
</dbReference>
<dbReference type="Proteomes" id="UP000010808">
    <property type="component" value="Chromosome"/>
</dbReference>
<dbReference type="InterPro" id="IPR018060">
    <property type="entry name" value="HTH_AraC"/>
</dbReference>
<dbReference type="InterPro" id="IPR020449">
    <property type="entry name" value="Tscrpt_reg_AraC-type_HTH"/>
</dbReference>
<dbReference type="RefSeq" id="WP_015336348.1">
    <property type="nucleotide sequence ID" value="NC_020055.1"/>
</dbReference>
<evidence type="ECO:0000313" key="6">
    <source>
        <dbReference type="Proteomes" id="UP000010808"/>
    </source>
</evidence>
<name>L0RC26_9BACT</name>
<dbReference type="HOGENOM" id="CLU_1903304_0_0_7"/>
<dbReference type="eggNOG" id="COG2207">
    <property type="taxonomic scope" value="Bacteria"/>
</dbReference>
<dbReference type="SMART" id="SM00342">
    <property type="entry name" value="HTH_ARAC"/>
    <property type="match status" value="1"/>
</dbReference>
<dbReference type="AlphaFoldDB" id="L0RC26"/>
<evidence type="ECO:0000313" key="5">
    <source>
        <dbReference type="EMBL" id="CCO23745.1"/>
    </source>
</evidence>
<dbReference type="KEGG" id="dhy:DESAM_21468"/>
<dbReference type="EMBL" id="FO203522">
    <property type="protein sequence ID" value="CCO23745.1"/>
    <property type="molecule type" value="Genomic_DNA"/>
</dbReference>
<dbReference type="STRING" id="1121451.DESAM_21468"/>
<gene>
    <name evidence="5" type="ORF">DESAM_21468</name>
</gene>
<dbReference type="PANTHER" id="PTHR43280:SF28">
    <property type="entry name" value="HTH-TYPE TRANSCRIPTIONAL ACTIVATOR RHAS"/>
    <property type="match status" value="1"/>
</dbReference>
<dbReference type="Pfam" id="PF12833">
    <property type="entry name" value="HTH_18"/>
    <property type="match status" value="1"/>
</dbReference>
<keyword evidence="2" id="KW-0238">DNA-binding</keyword>